<dbReference type="PANTHER" id="PTHR19303">
    <property type="entry name" value="TRANSPOSON"/>
    <property type="match status" value="1"/>
</dbReference>
<accession>A0A7R9JHH5</accession>
<feature type="region of interest" description="Disordered" evidence="2">
    <location>
        <begin position="1"/>
        <end position="46"/>
    </location>
</feature>
<dbReference type="InterPro" id="IPR009057">
    <property type="entry name" value="Homeodomain-like_sf"/>
</dbReference>
<evidence type="ECO:0000259" key="4">
    <source>
        <dbReference type="Pfam" id="PF05225"/>
    </source>
</evidence>
<dbReference type="PANTHER" id="PTHR19303:SF74">
    <property type="entry name" value="POGO TRANSPOSABLE ELEMENT WITH KRAB DOMAIN"/>
    <property type="match status" value="1"/>
</dbReference>
<feature type="compositionally biased region" description="Acidic residues" evidence="2">
    <location>
        <begin position="14"/>
        <end position="27"/>
    </location>
</feature>
<evidence type="ECO:0000256" key="1">
    <source>
        <dbReference type="ARBA" id="ARBA00004123"/>
    </source>
</evidence>
<sequence>MQEFDYSRVKDVPSFEEDDLMGEDYDDGGDHKPSVSSTQNSETFMLSRSKKRRRLWEPANMKAAILALQSKEMGLLKAARRFHVPRSSLARISSVLKDNTDVTLEDLMRPRLGRKPTLPSDLESELLRCCLLVKERFYSLTNDDICALAYRLTEQRKISHSFSPAKKTAGKKWLNYFKKRHPDLVLSSYFSTGSSEFHMKNSLKFYDILEAEYKKNNFSPDRVYTVLGAGFSRLRKDSQKVTLLRKECQDGHWKTYEETQLLGALICANALGSYVPPYVLLSDANIYNIPFKYIPPQTAFNTRCASWMDQDSFTMWFKHFVKHVNPAVDNPALLILDGNRPYSRNLDVVLLALENHVSIVSPPPHMSTKFLPLEVTLLPSLERWLSGRPPLEKGTDCQLAITFFKAYHTFADAKCATDGFKFTGIYPFCRRIFQREKLYPLDQVLQPPEDII</sequence>
<feature type="domain" description="DDE-1" evidence="3">
    <location>
        <begin position="263"/>
        <end position="378"/>
    </location>
</feature>
<dbReference type="GO" id="GO:0005634">
    <property type="term" value="C:nucleus"/>
    <property type="evidence" value="ECO:0007669"/>
    <property type="project" value="UniProtKB-SubCell"/>
</dbReference>
<dbReference type="InterPro" id="IPR007889">
    <property type="entry name" value="HTH_Psq"/>
</dbReference>
<evidence type="ECO:0000313" key="5">
    <source>
        <dbReference type="EMBL" id="CAD7579366.1"/>
    </source>
</evidence>
<dbReference type="EMBL" id="OE191358">
    <property type="protein sequence ID" value="CAD7579366.1"/>
    <property type="molecule type" value="Genomic_DNA"/>
</dbReference>
<protein>
    <submittedName>
        <fullName evidence="5">(California timema) hypothetical protein</fullName>
    </submittedName>
</protein>
<comment type="subcellular location">
    <subcellularLocation>
        <location evidence="1">Nucleus</location>
    </subcellularLocation>
</comment>
<name>A0A7R9JHH5_TIMCA</name>
<dbReference type="InterPro" id="IPR004875">
    <property type="entry name" value="DDE_SF_endonuclease_dom"/>
</dbReference>
<reference evidence="5" key="1">
    <citation type="submission" date="2020-11" db="EMBL/GenBank/DDBJ databases">
        <authorList>
            <person name="Tran Van P."/>
        </authorList>
    </citation>
    <scope>NUCLEOTIDE SEQUENCE</scope>
</reference>
<proteinExistence type="predicted"/>
<organism evidence="5">
    <name type="scientific">Timema californicum</name>
    <name type="common">California timema</name>
    <name type="synonym">Walking stick</name>
    <dbReference type="NCBI Taxonomy" id="61474"/>
    <lineage>
        <taxon>Eukaryota</taxon>
        <taxon>Metazoa</taxon>
        <taxon>Ecdysozoa</taxon>
        <taxon>Arthropoda</taxon>
        <taxon>Hexapoda</taxon>
        <taxon>Insecta</taxon>
        <taxon>Pterygota</taxon>
        <taxon>Neoptera</taxon>
        <taxon>Polyneoptera</taxon>
        <taxon>Phasmatodea</taxon>
        <taxon>Timematodea</taxon>
        <taxon>Timematoidea</taxon>
        <taxon>Timematidae</taxon>
        <taxon>Timema</taxon>
    </lineage>
</organism>
<dbReference type="GO" id="GO:0003677">
    <property type="term" value="F:DNA binding"/>
    <property type="evidence" value="ECO:0007669"/>
    <property type="project" value="InterPro"/>
</dbReference>
<dbReference type="Gene3D" id="1.10.10.60">
    <property type="entry name" value="Homeodomain-like"/>
    <property type="match status" value="1"/>
</dbReference>
<feature type="domain" description="HTH psq-type" evidence="4">
    <location>
        <begin position="58"/>
        <end position="91"/>
    </location>
</feature>
<evidence type="ECO:0000256" key="2">
    <source>
        <dbReference type="SAM" id="MobiDB-lite"/>
    </source>
</evidence>
<feature type="compositionally biased region" description="Polar residues" evidence="2">
    <location>
        <begin position="34"/>
        <end position="46"/>
    </location>
</feature>
<evidence type="ECO:0000259" key="3">
    <source>
        <dbReference type="Pfam" id="PF03184"/>
    </source>
</evidence>
<dbReference type="SUPFAM" id="SSF46689">
    <property type="entry name" value="Homeodomain-like"/>
    <property type="match status" value="1"/>
</dbReference>
<dbReference type="Pfam" id="PF03184">
    <property type="entry name" value="DDE_1"/>
    <property type="match status" value="1"/>
</dbReference>
<dbReference type="Pfam" id="PF05225">
    <property type="entry name" value="HTH_psq"/>
    <property type="match status" value="1"/>
</dbReference>
<dbReference type="InterPro" id="IPR050863">
    <property type="entry name" value="CenT-Element_Derived"/>
</dbReference>
<gene>
    <name evidence="5" type="ORF">TCMB3V08_LOCUS11900</name>
</gene>
<feature type="compositionally biased region" description="Basic and acidic residues" evidence="2">
    <location>
        <begin position="1"/>
        <end position="13"/>
    </location>
</feature>
<dbReference type="AlphaFoldDB" id="A0A7R9JHH5"/>